<feature type="transmembrane region" description="Helical" evidence="5">
    <location>
        <begin position="293"/>
        <end position="310"/>
    </location>
</feature>
<keyword evidence="2 5" id="KW-0812">Transmembrane</keyword>
<feature type="domain" description="Sodium/calcium exchanger membrane region" evidence="6">
    <location>
        <begin position="166"/>
        <end position="305"/>
    </location>
</feature>
<evidence type="ECO:0000256" key="4">
    <source>
        <dbReference type="ARBA" id="ARBA00023136"/>
    </source>
</evidence>
<dbReference type="GO" id="GO:0006874">
    <property type="term" value="P:intracellular calcium ion homeostasis"/>
    <property type="evidence" value="ECO:0007669"/>
    <property type="project" value="TreeGrafter"/>
</dbReference>
<dbReference type="PANTHER" id="PTHR10846">
    <property type="entry name" value="SODIUM/POTASSIUM/CALCIUM EXCHANGER"/>
    <property type="match status" value="1"/>
</dbReference>
<feature type="transmembrane region" description="Helical" evidence="5">
    <location>
        <begin position="263"/>
        <end position="281"/>
    </location>
</feature>
<evidence type="ECO:0000256" key="1">
    <source>
        <dbReference type="ARBA" id="ARBA00004141"/>
    </source>
</evidence>
<organism evidence="7 8">
    <name type="scientific">Methanobacterium bryantii</name>
    <dbReference type="NCBI Taxonomy" id="2161"/>
    <lineage>
        <taxon>Archaea</taxon>
        <taxon>Methanobacteriati</taxon>
        <taxon>Methanobacteriota</taxon>
        <taxon>Methanomada group</taxon>
        <taxon>Methanobacteria</taxon>
        <taxon>Methanobacteriales</taxon>
        <taxon>Methanobacteriaceae</taxon>
        <taxon>Methanobacterium</taxon>
    </lineage>
</organism>
<dbReference type="Gene3D" id="1.20.1420.30">
    <property type="entry name" value="NCX, central ion-binding region"/>
    <property type="match status" value="1"/>
</dbReference>
<proteinExistence type="predicted"/>
<evidence type="ECO:0000259" key="6">
    <source>
        <dbReference type="Pfam" id="PF01699"/>
    </source>
</evidence>
<sequence>MNIDYMIFAFLLIILILSGALTTRSISKISLYLKLGHFAAGFIIMAIATSVPELVISITSAIEKIPELSLGTVLGSNVVNLSLVIGTATLIAGEINFKSNKIKKELTYPFFIALLPIILASDGILSRIDGIILIIIFITYFTLVFKRSDFEEEEDVVSKKQFIKNLIFFSLGLMALLISAKYLVDYTSIIASDIGIPVFLIGIILISFGTSLPELTFETISLLHGYKILAVGDLMGSTLSNSTLILGTVSIINPISIPDYSEFQIVSIFFIILISIFSLYLRSKSGLTRLRALLMIIIYIIFLLLTGFNMN</sequence>
<feature type="transmembrane region" description="Helical" evidence="5">
    <location>
        <begin position="196"/>
        <end position="217"/>
    </location>
</feature>
<feature type="domain" description="Sodium/calcium exchanger membrane region" evidence="6">
    <location>
        <begin position="6"/>
        <end position="145"/>
    </location>
</feature>
<gene>
    <name evidence="7" type="ORF">ASJ80_16210</name>
</gene>
<keyword evidence="3 5" id="KW-1133">Transmembrane helix</keyword>
<dbReference type="Proteomes" id="UP000217784">
    <property type="component" value="Unassembled WGS sequence"/>
</dbReference>
<dbReference type="GO" id="GO:0005886">
    <property type="term" value="C:plasma membrane"/>
    <property type="evidence" value="ECO:0007669"/>
    <property type="project" value="TreeGrafter"/>
</dbReference>
<dbReference type="GO" id="GO:0005262">
    <property type="term" value="F:calcium channel activity"/>
    <property type="evidence" value="ECO:0007669"/>
    <property type="project" value="TreeGrafter"/>
</dbReference>
<name>A0A2A2HAB6_METBR</name>
<dbReference type="EMBL" id="LMVM01000001">
    <property type="protein sequence ID" value="PAV06362.1"/>
    <property type="molecule type" value="Genomic_DNA"/>
</dbReference>
<accession>A0A2A2HAB6</accession>
<evidence type="ECO:0000313" key="8">
    <source>
        <dbReference type="Proteomes" id="UP000217784"/>
    </source>
</evidence>
<feature type="transmembrane region" description="Helical" evidence="5">
    <location>
        <begin position="68"/>
        <end position="93"/>
    </location>
</feature>
<keyword evidence="8" id="KW-1185">Reference proteome</keyword>
<dbReference type="InterPro" id="IPR004837">
    <property type="entry name" value="NaCa_Exmemb"/>
</dbReference>
<feature type="transmembrane region" description="Helical" evidence="5">
    <location>
        <begin position="127"/>
        <end position="145"/>
    </location>
</feature>
<feature type="transmembrane region" description="Helical" evidence="5">
    <location>
        <begin position="166"/>
        <end position="184"/>
    </location>
</feature>
<dbReference type="GO" id="GO:0008273">
    <property type="term" value="F:calcium, potassium:sodium antiporter activity"/>
    <property type="evidence" value="ECO:0007669"/>
    <property type="project" value="TreeGrafter"/>
</dbReference>
<protein>
    <recommendedName>
        <fullName evidence="6">Sodium/calcium exchanger membrane region domain-containing protein</fullName>
    </recommendedName>
</protein>
<dbReference type="Pfam" id="PF01699">
    <property type="entry name" value="Na_Ca_ex"/>
    <property type="match status" value="2"/>
</dbReference>
<dbReference type="PANTHER" id="PTHR10846:SF8">
    <property type="entry name" value="INNER MEMBRANE PROTEIN YRBG"/>
    <property type="match status" value="1"/>
</dbReference>
<dbReference type="InterPro" id="IPR044880">
    <property type="entry name" value="NCX_ion-bd_dom_sf"/>
</dbReference>
<comment type="subcellular location">
    <subcellularLocation>
        <location evidence="1">Membrane</location>
        <topology evidence="1">Multi-pass membrane protein</topology>
    </subcellularLocation>
</comment>
<feature type="transmembrane region" description="Helical" evidence="5">
    <location>
        <begin position="238"/>
        <end position="257"/>
    </location>
</feature>
<feature type="transmembrane region" description="Helical" evidence="5">
    <location>
        <begin position="38"/>
        <end position="62"/>
    </location>
</feature>
<evidence type="ECO:0000256" key="5">
    <source>
        <dbReference type="SAM" id="Phobius"/>
    </source>
</evidence>
<keyword evidence="4 5" id="KW-0472">Membrane</keyword>
<feature type="transmembrane region" description="Helical" evidence="5">
    <location>
        <begin position="6"/>
        <end position="26"/>
    </location>
</feature>
<evidence type="ECO:0000313" key="7">
    <source>
        <dbReference type="EMBL" id="PAV06362.1"/>
    </source>
</evidence>
<dbReference type="AlphaFoldDB" id="A0A2A2HAB6"/>
<dbReference type="OrthoDB" id="142185at2157"/>
<comment type="caution">
    <text evidence="7">The sequence shown here is derived from an EMBL/GenBank/DDBJ whole genome shotgun (WGS) entry which is preliminary data.</text>
</comment>
<evidence type="ECO:0000256" key="2">
    <source>
        <dbReference type="ARBA" id="ARBA00022692"/>
    </source>
</evidence>
<dbReference type="InterPro" id="IPR004481">
    <property type="entry name" value="K/Na/Ca-exchanger"/>
</dbReference>
<reference evidence="7 8" key="1">
    <citation type="journal article" date="2017" name="BMC Genomics">
        <title>Genomic analysis of methanogenic archaea reveals a shift towards energy conservation.</title>
        <authorList>
            <person name="Gilmore S.P."/>
            <person name="Henske J.K."/>
            <person name="Sexton J.A."/>
            <person name="Solomon K.V."/>
            <person name="Seppala S."/>
            <person name="Yoo J.I."/>
            <person name="Huyett L.M."/>
            <person name="Pressman A."/>
            <person name="Cogan J.Z."/>
            <person name="Kivenson V."/>
            <person name="Peng X."/>
            <person name="Tan Y."/>
            <person name="Valentine D.L."/>
            <person name="O'Malley M.A."/>
        </authorList>
    </citation>
    <scope>NUCLEOTIDE SEQUENCE [LARGE SCALE GENOMIC DNA]</scope>
    <source>
        <strain evidence="7 8">M.o.H.</strain>
    </source>
</reference>
<dbReference type="RefSeq" id="WP_069582621.1">
    <property type="nucleotide sequence ID" value="NZ_LMVM01000001.1"/>
</dbReference>
<evidence type="ECO:0000256" key="3">
    <source>
        <dbReference type="ARBA" id="ARBA00022989"/>
    </source>
</evidence>